<feature type="domain" description="Glycosyltransferase 2-like" evidence="1">
    <location>
        <begin position="7"/>
        <end position="118"/>
    </location>
</feature>
<dbReference type="Proteomes" id="UP000597338">
    <property type="component" value="Unassembled WGS sequence"/>
</dbReference>
<protein>
    <recommendedName>
        <fullName evidence="1">Glycosyltransferase 2-like domain-containing protein</fullName>
    </recommendedName>
</protein>
<dbReference type="Gene3D" id="3.90.550.10">
    <property type="entry name" value="Spore Coat Polysaccharide Biosynthesis Protein SpsA, Chain A"/>
    <property type="match status" value="1"/>
</dbReference>
<name>A0ABQ1LS46_9SPHI</name>
<gene>
    <name evidence="2" type="ORF">GCM10011386_20320</name>
</gene>
<dbReference type="PANTHER" id="PTHR22916:SF3">
    <property type="entry name" value="UDP-GLCNAC:BETAGAL BETA-1,3-N-ACETYLGLUCOSAMINYLTRANSFERASE-LIKE PROTEIN 1"/>
    <property type="match status" value="1"/>
</dbReference>
<keyword evidence="3" id="KW-1185">Reference proteome</keyword>
<dbReference type="InterPro" id="IPR029044">
    <property type="entry name" value="Nucleotide-diphossugar_trans"/>
</dbReference>
<dbReference type="InterPro" id="IPR001173">
    <property type="entry name" value="Glyco_trans_2-like"/>
</dbReference>
<comment type="caution">
    <text evidence="2">The sequence shown here is derived from an EMBL/GenBank/DDBJ whole genome shotgun (WGS) entry which is preliminary data.</text>
</comment>
<evidence type="ECO:0000313" key="2">
    <source>
        <dbReference type="EMBL" id="GGC28221.1"/>
    </source>
</evidence>
<accession>A0ABQ1LS46</accession>
<sequence length="291" mass="33645">MRTPLVTIAIPFFNNETTLLDAVKSVFVQTFADWELILVNDGSTDRSLELVKELKDTRIRIIDDGYNRGLIYRLNQVSALAKGKFIARMDADDLMLPNRIAKQVDFLLKNPEIDLVDTGAYTINECGRPVGKRGIEVIDTHEKKVLKHALLLHASVLGKREWFVKNPYDPEYVRAEDYELWCRTYRHSNFGRVREHLYIVREGKINVTNYAASMKTLRKVFAVYGKGVLSNVSLYWQQNKTHLKTGVYYLMALIGRQDVLTAMRNIPLTAKEKNDLEKEIRKIQLFDIFSD</sequence>
<dbReference type="SUPFAM" id="SSF53448">
    <property type="entry name" value="Nucleotide-diphospho-sugar transferases"/>
    <property type="match status" value="1"/>
</dbReference>
<dbReference type="EMBL" id="BMIK01000005">
    <property type="protein sequence ID" value="GGC28221.1"/>
    <property type="molecule type" value="Genomic_DNA"/>
</dbReference>
<reference evidence="3" key="1">
    <citation type="journal article" date="2019" name="Int. J. Syst. Evol. Microbiol.">
        <title>The Global Catalogue of Microorganisms (GCM) 10K type strain sequencing project: providing services to taxonomists for standard genome sequencing and annotation.</title>
        <authorList>
            <consortium name="The Broad Institute Genomics Platform"/>
            <consortium name="The Broad Institute Genome Sequencing Center for Infectious Disease"/>
            <person name="Wu L."/>
            <person name="Ma J."/>
        </authorList>
    </citation>
    <scope>NUCLEOTIDE SEQUENCE [LARGE SCALE GENOMIC DNA]</scope>
    <source>
        <strain evidence="3">CGMCC 1.15342</strain>
    </source>
</reference>
<proteinExistence type="predicted"/>
<evidence type="ECO:0000313" key="3">
    <source>
        <dbReference type="Proteomes" id="UP000597338"/>
    </source>
</evidence>
<evidence type="ECO:0000259" key="1">
    <source>
        <dbReference type="Pfam" id="PF00535"/>
    </source>
</evidence>
<dbReference type="PANTHER" id="PTHR22916">
    <property type="entry name" value="GLYCOSYLTRANSFERASE"/>
    <property type="match status" value="1"/>
</dbReference>
<organism evidence="2 3">
    <name type="scientific">Parapedobacter defluvii</name>
    <dbReference type="NCBI Taxonomy" id="2045106"/>
    <lineage>
        <taxon>Bacteria</taxon>
        <taxon>Pseudomonadati</taxon>
        <taxon>Bacteroidota</taxon>
        <taxon>Sphingobacteriia</taxon>
        <taxon>Sphingobacteriales</taxon>
        <taxon>Sphingobacteriaceae</taxon>
        <taxon>Parapedobacter</taxon>
    </lineage>
</organism>
<dbReference type="RefSeq" id="WP_188750206.1">
    <property type="nucleotide sequence ID" value="NZ_BMIK01000005.1"/>
</dbReference>
<dbReference type="Pfam" id="PF00535">
    <property type="entry name" value="Glycos_transf_2"/>
    <property type="match status" value="1"/>
</dbReference>